<name>A0A9D3AJS7_9FIRM</name>
<comment type="caution">
    <text evidence="4">The sequence shown here is derived from an EMBL/GenBank/DDBJ whole genome shotgun (WGS) entry which is preliminary data.</text>
</comment>
<dbReference type="Proteomes" id="UP000813420">
    <property type="component" value="Unassembled WGS sequence"/>
</dbReference>
<dbReference type="SUPFAM" id="SSF46689">
    <property type="entry name" value="Homeodomain-like"/>
    <property type="match status" value="1"/>
</dbReference>
<organism evidence="4 5">
    <name type="scientific">Merdimonas faecis</name>
    <dbReference type="NCBI Taxonomy" id="1653435"/>
    <lineage>
        <taxon>Bacteria</taxon>
        <taxon>Bacillati</taxon>
        <taxon>Bacillota</taxon>
        <taxon>Clostridia</taxon>
        <taxon>Lachnospirales</taxon>
        <taxon>Lachnospiraceae</taxon>
        <taxon>Merdimonas</taxon>
    </lineage>
</organism>
<dbReference type="EMBL" id="DYXE01000067">
    <property type="protein sequence ID" value="HJH50101.1"/>
    <property type="molecule type" value="Genomic_DNA"/>
</dbReference>
<sequence>MDLRQRKTRKAIKEAFLKLHEKKPVEKITVKELAGIAQISKATFYLHYRDIYDLAEQLQKEVIEEIYQSIEHPEWVITDPAGFTEELFQAFRAHSGLSRILFSGARDAMIPEYIEQELKKHIFRKYPKLEQDIHFHTLLTFEIYGGFYTYRIQGERFGEKEIRKEIMEISNVLSGAEGLHHFSVQDNSHGCGAEI</sequence>
<proteinExistence type="predicted"/>
<dbReference type="GO" id="GO:0003677">
    <property type="term" value="F:DNA binding"/>
    <property type="evidence" value="ECO:0007669"/>
    <property type="project" value="UniProtKB-UniRule"/>
</dbReference>
<evidence type="ECO:0000256" key="1">
    <source>
        <dbReference type="ARBA" id="ARBA00023125"/>
    </source>
</evidence>
<keyword evidence="1 2" id="KW-0238">DNA-binding</keyword>
<dbReference type="AlphaFoldDB" id="A0A9D3AJS7"/>
<reference evidence="4" key="2">
    <citation type="submission" date="2021-09" db="EMBL/GenBank/DDBJ databases">
        <authorList>
            <person name="Gilroy R."/>
        </authorList>
    </citation>
    <scope>NUCLEOTIDE SEQUENCE</scope>
    <source>
        <strain evidence="4">USAMLcec4-12693</strain>
    </source>
</reference>
<dbReference type="Gene3D" id="1.10.357.10">
    <property type="entry name" value="Tetracycline Repressor, domain 2"/>
    <property type="match status" value="1"/>
</dbReference>
<dbReference type="InterPro" id="IPR009057">
    <property type="entry name" value="Homeodomain-like_sf"/>
</dbReference>
<dbReference type="PANTHER" id="PTHR43479">
    <property type="entry name" value="ACREF/ENVCD OPERON REPRESSOR-RELATED"/>
    <property type="match status" value="1"/>
</dbReference>
<feature type="DNA-binding region" description="H-T-H motif" evidence="2">
    <location>
        <begin position="29"/>
        <end position="48"/>
    </location>
</feature>
<evidence type="ECO:0000313" key="4">
    <source>
        <dbReference type="EMBL" id="HJH50101.1"/>
    </source>
</evidence>
<dbReference type="PANTHER" id="PTHR43479:SF7">
    <property type="entry name" value="TETR-FAMILY TRANSCRIPTIONAL REGULATOR"/>
    <property type="match status" value="1"/>
</dbReference>
<reference evidence="4" key="1">
    <citation type="journal article" date="2021" name="PeerJ">
        <title>Extensive microbial diversity within the chicken gut microbiome revealed by metagenomics and culture.</title>
        <authorList>
            <person name="Gilroy R."/>
            <person name="Ravi A."/>
            <person name="Getino M."/>
            <person name="Pursley I."/>
            <person name="Horton D.L."/>
            <person name="Alikhan N.F."/>
            <person name="Baker D."/>
            <person name="Gharbi K."/>
            <person name="Hall N."/>
            <person name="Watson M."/>
            <person name="Adriaenssens E.M."/>
            <person name="Foster-Nyarko E."/>
            <person name="Jarju S."/>
            <person name="Secka A."/>
            <person name="Antonio M."/>
            <person name="Oren A."/>
            <person name="Chaudhuri R.R."/>
            <person name="La Ragione R."/>
            <person name="Hildebrand F."/>
            <person name="Pallen M.J."/>
        </authorList>
    </citation>
    <scope>NUCLEOTIDE SEQUENCE</scope>
    <source>
        <strain evidence="4">USAMLcec4-12693</strain>
    </source>
</reference>
<protein>
    <submittedName>
        <fullName evidence="4">TetR/AcrR family transcriptional regulator</fullName>
    </submittedName>
</protein>
<gene>
    <name evidence="4" type="ORF">K8V39_07545</name>
</gene>
<evidence type="ECO:0000259" key="3">
    <source>
        <dbReference type="PROSITE" id="PS50977"/>
    </source>
</evidence>
<dbReference type="InterPro" id="IPR050624">
    <property type="entry name" value="HTH-type_Tx_Regulator"/>
</dbReference>
<accession>A0A9D3AJS7</accession>
<evidence type="ECO:0000313" key="5">
    <source>
        <dbReference type="Proteomes" id="UP000813420"/>
    </source>
</evidence>
<evidence type="ECO:0000256" key="2">
    <source>
        <dbReference type="PROSITE-ProRule" id="PRU00335"/>
    </source>
</evidence>
<feature type="domain" description="HTH tetR-type" evidence="3">
    <location>
        <begin position="6"/>
        <end position="66"/>
    </location>
</feature>
<dbReference type="PROSITE" id="PS50977">
    <property type="entry name" value="HTH_TETR_2"/>
    <property type="match status" value="1"/>
</dbReference>
<dbReference type="RefSeq" id="WP_070089916.1">
    <property type="nucleotide sequence ID" value="NZ_CABMJS010000025.1"/>
</dbReference>
<dbReference type="InterPro" id="IPR001647">
    <property type="entry name" value="HTH_TetR"/>
</dbReference>